<evidence type="ECO:0000256" key="1">
    <source>
        <dbReference type="ARBA" id="ARBA00008780"/>
    </source>
</evidence>
<evidence type="ECO:0000256" key="9">
    <source>
        <dbReference type="PROSITE-ProRule" id="PRU00555"/>
    </source>
</evidence>
<reference evidence="12" key="1">
    <citation type="journal article" date="2020" name="Stud. Mycol.">
        <title>101 Dothideomycetes genomes: a test case for predicting lifestyles and emergence of pathogens.</title>
        <authorList>
            <person name="Haridas S."/>
            <person name="Albert R."/>
            <person name="Binder M."/>
            <person name="Bloem J."/>
            <person name="Labutti K."/>
            <person name="Salamov A."/>
            <person name="Andreopoulos B."/>
            <person name="Baker S."/>
            <person name="Barry K."/>
            <person name="Bills G."/>
            <person name="Bluhm B."/>
            <person name="Cannon C."/>
            <person name="Castanera R."/>
            <person name="Culley D."/>
            <person name="Daum C."/>
            <person name="Ezra D."/>
            <person name="Gonzalez J."/>
            <person name="Henrissat B."/>
            <person name="Kuo A."/>
            <person name="Liang C."/>
            <person name="Lipzen A."/>
            <person name="Lutzoni F."/>
            <person name="Magnuson J."/>
            <person name="Mondo S."/>
            <person name="Nolan M."/>
            <person name="Ohm R."/>
            <person name="Pangilinan J."/>
            <person name="Park H.-J."/>
            <person name="Ramirez L."/>
            <person name="Alfaro M."/>
            <person name="Sun H."/>
            <person name="Tritt A."/>
            <person name="Yoshinaga Y."/>
            <person name="Zwiers L.-H."/>
            <person name="Turgeon B."/>
            <person name="Goodwin S."/>
            <person name="Spatafora J."/>
            <person name="Crous P."/>
            <person name="Grigoriev I."/>
        </authorList>
    </citation>
    <scope>NUCLEOTIDE SEQUENCE</scope>
    <source>
        <strain evidence="12">CBS 121739</strain>
    </source>
</reference>
<dbReference type="GO" id="GO:0046475">
    <property type="term" value="P:glycerophospholipid catabolic process"/>
    <property type="evidence" value="ECO:0007669"/>
    <property type="project" value="TreeGrafter"/>
</dbReference>
<dbReference type="InterPro" id="IPR016035">
    <property type="entry name" value="Acyl_Trfase/lysoPLipase"/>
</dbReference>
<evidence type="ECO:0000313" key="12">
    <source>
        <dbReference type="EMBL" id="KAF2760185.1"/>
    </source>
</evidence>
<feature type="chain" id="PRO_5025715093" description="Lysophospholipase" evidence="10">
    <location>
        <begin position="20"/>
        <end position="641"/>
    </location>
</feature>
<evidence type="ECO:0000256" key="10">
    <source>
        <dbReference type="RuleBase" id="RU362103"/>
    </source>
</evidence>
<dbReference type="Pfam" id="PF01735">
    <property type="entry name" value="PLA2_B"/>
    <property type="match status" value="1"/>
</dbReference>
<evidence type="ECO:0000256" key="6">
    <source>
        <dbReference type="ARBA" id="ARBA00023098"/>
    </source>
</evidence>
<comment type="similarity">
    <text evidence="1 10">Belongs to the lysophospholipase family.</text>
</comment>
<keyword evidence="13" id="KW-1185">Reference proteome</keyword>
<keyword evidence="5 9" id="KW-0442">Lipid degradation</keyword>
<dbReference type="PROSITE" id="PS51210">
    <property type="entry name" value="PLA2C"/>
    <property type="match status" value="1"/>
</dbReference>
<feature type="domain" description="PLA2c" evidence="11">
    <location>
        <begin position="50"/>
        <end position="598"/>
    </location>
</feature>
<dbReference type="SUPFAM" id="SSF52151">
    <property type="entry name" value="FabD/lysophospholipase-like"/>
    <property type="match status" value="1"/>
</dbReference>
<name>A0A6A6WC81_9PEZI</name>
<evidence type="ECO:0000256" key="3">
    <source>
        <dbReference type="ARBA" id="ARBA00022729"/>
    </source>
</evidence>
<dbReference type="Gene3D" id="3.40.1090.10">
    <property type="entry name" value="Cytosolic phospholipase A2 catalytic domain"/>
    <property type="match status" value="1"/>
</dbReference>
<dbReference type="GO" id="GO:0005783">
    <property type="term" value="C:endoplasmic reticulum"/>
    <property type="evidence" value="ECO:0007669"/>
    <property type="project" value="TreeGrafter"/>
</dbReference>
<sequence length="641" mass="69052">MRFPLSLLGASLLTLKTSANPVDHVDADIISLPKRATPQAPNGYTPTEVDCPSDRPTVRVASGLSNQETEWLQRRRNNTVQPLRDLLGRLTINGFDTNSYIDNNQNNATALPNIAIAFSGGGYRATLNGAGVLSAMDSRTDNSTSSGHIGGLLQASTYIAGLSGGSWLVGSIYANNFTSVQNIVNTNPTFSGSLWQFQDSILQGPDQGGIQILNTADYWSNLHDSVDGKASAGFNTSITDYWARALSFQLVNATDGGPAYTWSSIADDLDFRDANAPMPIIVADERDPGAKIISSNTTVYEFNPWEMGSFDPTLYAFAPIKYAGSRFNGGQIADGARCVRGFDNAAYIMGTSSSLFNQFLLQLDGTSAPQFIKDALSSILSEIGNDENDIADWTPNPFFGFNEGTNPNAQSERLTLVDGGEDFQNIPLNPLIQPQRAVDVIFAVDSSADTSNWPNGTALVATYERSLNETIENGTAFPAIPDQNTFVNLGLNSRPTFFGCDADNTTGDAPLIVYIPNSPFVFDSNVSTITLDYTIDARNAMIQNGYLTATRGNSTQDSEWPQCVACAIMSRSWHKSGAQVPDTCNTCFQRYCWDGTLDQRPVTYNPDNVFAKISAGPPVANPRSSMLAGAVAIAVTVLTLF</sequence>
<comment type="catalytic activity">
    <reaction evidence="8 10">
        <text>a 1-acyl-sn-glycero-3-phosphocholine + H2O = sn-glycerol 3-phosphocholine + a fatty acid + H(+)</text>
        <dbReference type="Rhea" id="RHEA:15177"/>
        <dbReference type="ChEBI" id="CHEBI:15377"/>
        <dbReference type="ChEBI" id="CHEBI:15378"/>
        <dbReference type="ChEBI" id="CHEBI:16870"/>
        <dbReference type="ChEBI" id="CHEBI:28868"/>
        <dbReference type="ChEBI" id="CHEBI:58168"/>
        <dbReference type="EC" id="3.1.1.5"/>
    </reaction>
</comment>
<evidence type="ECO:0000256" key="8">
    <source>
        <dbReference type="ARBA" id="ARBA00049531"/>
    </source>
</evidence>
<dbReference type="Proteomes" id="UP000799437">
    <property type="component" value="Unassembled WGS sequence"/>
</dbReference>
<gene>
    <name evidence="12" type="ORF">EJ05DRAFT_449895</name>
</gene>
<accession>A0A6A6WC81</accession>
<evidence type="ECO:0000256" key="5">
    <source>
        <dbReference type="ARBA" id="ARBA00022963"/>
    </source>
</evidence>
<dbReference type="GeneID" id="54483405"/>
<dbReference type="PANTHER" id="PTHR10728:SF33">
    <property type="entry name" value="LYSOPHOSPHOLIPASE 1-RELATED"/>
    <property type="match status" value="1"/>
</dbReference>
<dbReference type="GO" id="GO:0005829">
    <property type="term" value="C:cytosol"/>
    <property type="evidence" value="ECO:0007669"/>
    <property type="project" value="TreeGrafter"/>
</dbReference>
<dbReference type="OrthoDB" id="4084751at2759"/>
<dbReference type="EC" id="3.1.1.5" evidence="2 10"/>
<dbReference type="InterPro" id="IPR002642">
    <property type="entry name" value="LysoPLipase_cat_dom"/>
</dbReference>
<evidence type="ECO:0000256" key="2">
    <source>
        <dbReference type="ARBA" id="ARBA00013274"/>
    </source>
</evidence>
<feature type="signal peptide" evidence="10">
    <location>
        <begin position="1"/>
        <end position="19"/>
    </location>
</feature>
<dbReference type="GO" id="GO:0004623">
    <property type="term" value="F:phospholipase A2 activity"/>
    <property type="evidence" value="ECO:0007669"/>
    <property type="project" value="TreeGrafter"/>
</dbReference>
<evidence type="ECO:0000259" key="11">
    <source>
        <dbReference type="PROSITE" id="PS51210"/>
    </source>
</evidence>
<evidence type="ECO:0000256" key="4">
    <source>
        <dbReference type="ARBA" id="ARBA00022801"/>
    </source>
</evidence>
<proteinExistence type="inferred from homology"/>
<protein>
    <recommendedName>
        <fullName evidence="2 10">Lysophospholipase</fullName>
        <ecNumber evidence="2 10">3.1.1.5</ecNumber>
    </recommendedName>
</protein>
<evidence type="ECO:0000313" key="13">
    <source>
        <dbReference type="Proteomes" id="UP000799437"/>
    </source>
</evidence>
<keyword evidence="3 10" id="KW-0732">Signal</keyword>
<dbReference type="GO" id="GO:0004622">
    <property type="term" value="F:phosphatidylcholine lysophospholipase activity"/>
    <property type="evidence" value="ECO:0007669"/>
    <property type="project" value="UniProtKB-EC"/>
</dbReference>
<dbReference type="SMART" id="SM00022">
    <property type="entry name" value="PLAc"/>
    <property type="match status" value="1"/>
</dbReference>
<keyword evidence="6 9" id="KW-0443">Lipid metabolism</keyword>
<dbReference type="EMBL" id="ML996568">
    <property type="protein sequence ID" value="KAF2760185.1"/>
    <property type="molecule type" value="Genomic_DNA"/>
</dbReference>
<evidence type="ECO:0000256" key="7">
    <source>
        <dbReference type="ARBA" id="ARBA00023180"/>
    </source>
</evidence>
<dbReference type="FunFam" id="3.40.1090.10:FF:000010">
    <property type="entry name" value="Lysophospholipase"/>
    <property type="match status" value="1"/>
</dbReference>
<keyword evidence="7" id="KW-0325">Glycoprotein</keyword>
<dbReference type="RefSeq" id="XP_033602636.1">
    <property type="nucleotide sequence ID" value="XM_033742351.1"/>
</dbReference>
<dbReference type="AlphaFoldDB" id="A0A6A6WC81"/>
<dbReference type="PANTHER" id="PTHR10728">
    <property type="entry name" value="CYTOSOLIC PHOSPHOLIPASE A2"/>
    <property type="match status" value="1"/>
</dbReference>
<organism evidence="12 13">
    <name type="scientific">Pseudovirgaria hyperparasitica</name>
    <dbReference type="NCBI Taxonomy" id="470096"/>
    <lineage>
        <taxon>Eukaryota</taxon>
        <taxon>Fungi</taxon>
        <taxon>Dikarya</taxon>
        <taxon>Ascomycota</taxon>
        <taxon>Pezizomycotina</taxon>
        <taxon>Dothideomycetes</taxon>
        <taxon>Dothideomycetes incertae sedis</taxon>
        <taxon>Acrospermales</taxon>
        <taxon>Acrospermaceae</taxon>
        <taxon>Pseudovirgaria</taxon>
    </lineage>
</organism>
<keyword evidence="4 9" id="KW-0378">Hydrolase</keyword>